<feature type="compositionally biased region" description="Low complexity" evidence="5">
    <location>
        <begin position="651"/>
        <end position="663"/>
    </location>
</feature>
<sequence>MTPLMLACILNNFSIVQCLITRGHCIQIPHFITCECKTCKRETVTTHSSTRLVDVMRALSSEAYLWLATDDVFAATCAVARDLQQLASDDQLEYVETYRDLEMNVQRFLCRISDQAWRVDEFNMMVANRNYCPERMTEISSPRLQMAMDSQMRQFTCSTNSQTTIKSVFRSDWYNYGIKPKRDAWRFLRACILMPFLVMLHAFMPTKGTTMCVPLARFIAHITMYLVFLIAAILRPTIGFYFAWTDSIEVTVQALEIFMYAYVMGLALEKGILFYRVGRDGFFAFWWRWFDAALIFIFLFSLIFFTGKWGKREAFDPSSVDRMHWPSFEFSLLHEICLAIACVLSILKCFYYAQMMKSIGGSVISVGKCVGKTYTYILIMVAIIVSFSVGLNIIVDPYLNRSTMKIGDQDYTKTTDSYETIGTSSKNLFWSIFGYLGPSTFTTVVGNTGPNMDPVKHTLNSSTFEILAAVYHGILIITVLNLMTSILVKGADEVLDNEEMEFKFTRAAIYSEFLSWEMAAPPPLNLILVVAHFVHRNLLKRYYASPAWGEKPANDDVEDQAADEQYMQLLMVVFARFVASKECKYKSIWRSEFHREEKQPPRVTFLTTGAHSFLMDNTFEGFKMRSSRTMEAEGYKEYTTVQYYVPKSKTPGPAAAADAGTKVAPKDDKPQNNPVLARTGIDSPVPSSKQVMSSELSASIPRARDVTFLGV</sequence>
<dbReference type="GO" id="GO:0006874">
    <property type="term" value="P:intracellular calcium ion homeostasis"/>
    <property type="evidence" value="ECO:0000315"/>
    <property type="project" value="WormBase"/>
</dbReference>
<dbReference type="GO" id="GO:0005886">
    <property type="term" value="C:plasma membrane"/>
    <property type="evidence" value="ECO:0000314"/>
    <property type="project" value="WormBase"/>
</dbReference>
<evidence type="ECO:0000313" key="11">
    <source>
        <dbReference type="WormBase" id="K01A11.4b"/>
    </source>
</evidence>
<feature type="transmembrane region" description="Helical" evidence="6">
    <location>
        <begin position="428"/>
        <end position="446"/>
    </location>
</feature>
<name>G3MTY7_CAEEL</name>
<keyword evidence="1" id="KW-0813">Transport</keyword>
<dbReference type="InterPro" id="IPR013555">
    <property type="entry name" value="TRP_dom"/>
</dbReference>
<dbReference type="SMR" id="G3MTY7"/>
<dbReference type="GO" id="GO:0015279">
    <property type="term" value="F:store-operated calcium channel activity"/>
    <property type="evidence" value="ECO:0000314"/>
    <property type="project" value="WormBase"/>
</dbReference>
<feature type="region of interest" description="Disordered" evidence="5">
    <location>
        <begin position="651"/>
        <end position="697"/>
    </location>
</feature>
<reference evidence="9 10" key="1">
    <citation type="journal article" date="1998" name="Science">
        <title>Genome sequence of the nematode C. elegans: a platform for investigating biology.</title>
        <authorList>
            <consortium name="The C. elegans sequencing consortium"/>
            <person name="Sulson J.E."/>
            <person name="Waterston R."/>
        </authorList>
    </citation>
    <scope>NUCLEOTIDE SEQUENCE [LARGE SCALE GENOMIC DNA]</scope>
    <source>
        <strain evidence="9 10">Bristol N2</strain>
    </source>
</reference>
<evidence type="ECO:0000313" key="9">
    <source>
        <dbReference type="EMBL" id="CCD31094.1"/>
    </source>
</evidence>
<feature type="domain" description="Transient receptor ion channel" evidence="8">
    <location>
        <begin position="34"/>
        <end position="95"/>
    </location>
</feature>
<dbReference type="RefSeq" id="NP_001379535.1">
    <property type="nucleotide sequence ID" value="NM_001393307.1"/>
</dbReference>
<dbReference type="GO" id="GO:0031410">
    <property type="term" value="C:cytoplasmic vesicle"/>
    <property type="evidence" value="ECO:0000314"/>
    <property type="project" value="WormBase"/>
</dbReference>
<feature type="transmembrane region" description="Helical" evidence="6">
    <location>
        <begin position="374"/>
        <end position="395"/>
    </location>
</feature>
<evidence type="ECO:0000256" key="7">
    <source>
        <dbReference type="SAM" id="SignalP"/>
    </source>
</evidence>
<dbReference type="HOGENOM" id="CLU_023138_0_0_1"/>
<feature type="transmembrane region" description="Helical" evidence="6">
    <location>
        <begin position="508"/>
        <end position="534"/>
    </location>
</feature>
<keyword evidence="7" id="KW-0732">Signal</keyword>
<feature type="compositionally biased region" description="Polar residues" evidence="5">
    <location>
        <begin position="685"/>
        <end position="697"/>
    </location>
</feature>
<dbReference type="GO" id="GO:0007338">
    <property type="term" value="P:single fertilization"/>
    <property type="evidence" value="ECO:0000315"/>
    <property type="project" value="WormBase"/>
</dbReference>
<feature type="transmembrane region" description="Helical" evidence="6">
    <location>
        <begin position="330"/>
        <end position="353"/>
    </location>
</feature>
<proteinExistence type="predicted"/>
<evidence type="ECO:0000256" key="5">
    <source>
        <dbReference type="SAM" id="MobiDB-lite"/>
    </source>
</evidence>
<feature type="chain" id="PRO_5003447489" evidence="7">
    <location>
        <begin position="19"/>
        <end position="711"/>
    </location>
</feature>
<keyword evidence="3" id="KW-0406">Ion transport</keyword>
<protein>
    <submittedName>
        <fullName evidence="9">Transient receptor ion channel domain-containing protein</fullName>
    </submittedName>
</protein>
<dbReference type="GeneID" id="175446"/>
<keyword evidence="9" id="KW-0675">Receptor</keyword>
<dbReference type="AGR" id="WB:WBGene00004976"/>
<gene>
    <name evidence="9 11" type="primary">spe-41</name>
    <name evidence="9" type="ORF">CELE_K01A11.4</name>
    <name evidence="11" type="ORF">K01A11.4</name>
</gene>
<dbReference type="Bgee" id="WBGene00004976">
    <property type="expression patterns" value="Expressed in germ line (C elegans) and 2 other cell types or tissues"/>
</dbReference>
<feature type="transmembrane region" description="Helical" evidence="6">
    <location>
        <begin position="466"/>
        <end position="488"/>
    </location>
</feature>
<dbReference type="WormBase" id="K01A11.4b">
    <property type="protein sequence ID" value="CE46278"/>
    <property type="gene ID" value="WBGene00004976"/>
    <property type="gene designation" value="spe-41"/>
</dbReference>
<dbReference type="GO" id="GO:0006816">
    <property type="term" value="P:calcium ion transport"/>
    <property type="evidence" value="ECO:0000314"/>
    <property type="project" value="WormBase"/>
</dbReference>
<dbReference type="PANTHER" id="PTHR10117">
    <property type="entry name" value="TRANSIENT RECEPTOR POTENTIAL CHANNEL"/>
    <property type="match status" value="1"/>
</dbReference>
<evidence type="ECO:0000259" key="8">
    <source>
        <dbReference type="SMART" id="SM01420"/>
    </source>
</evidence>
<evidence type="ECO:0000256" key="1">
    <source>
        <dbReference type="ARBA" id="ARBA00022448"/>
    </source>
</evidence>
<dbReference type="OrthoDB" id="2373987at2759"/>
<dbReference type="ExpressionAtlas" id="G3MTY7">
    <property type="expression patterns" value="baseline and differential"/>
</dbReference>
<feature type="signal peptide" evidence="7">
    <location>
        <begin position="1"/>
        <end position="18"/>
    </location>
</feature>
<evidence type="ECO:0000256" key="2">
    <source>
        <dbReference type="ARBA" id="ARBA00022737"/>
    </source>
</evidence>
<keyword evidence="6" id="KW-1133">Transmembrane helix</keyword>
<feature type="transmembrane region" description="Helical" evidence="6">
    <location>
        <begin position="224"/>
        <end position="244"/>
    </location>
</feature>
<dbReference type="Proteomes" id="UP000001940">
    <property type="component" value="Chromosome III"/>
</dbReference>
<evidence type="ECO:0000256" key="3">
    <source>
        <dbReference type="ARBA" id="ARBA00023065"/>
    </source>
</evidence>
<keyword evidence="10" id="KW-1185">Reference proteome</keyword>
<dbReference type="GO" id="GO:0031260">
    <property type="term" value="C:pseudopodium membrane"/>
    <property type="evidence" value="ECO:0000314"/>
    <property type="project" value="WormBase"/>
</dbReference>
<keyword evidence="4" id="KW-0407">Ion channel</keyword>
<feature type="transmembrane region" description="Helical" evidence="6">
    <location>
        <begin position="289"/>
        <end position="310"/>
    </location>
</feature>
<dbReference type="InterPro" id="IPR002153">
    <property type="entry name" value="TRPC_channel"/>
</dbReference>
<accession>G3MTY7</accession>
<keyword evidence="6" id="KW-0812">Transmembrane</keyword>
<dbReference type="PANTHER" id="PTHR10117:SF50">
    <property type="entry name" value="ANK_REP_REGION DOMAIN-CONTAINING PROTEIN"/>
    <property type="match status" value="1"/>
</dbReference>
<feature type="transmembrane region" description="Helical" evidence="6">
    <location>
        <begin position="184"/>
        <end position="203"/>
    </location>
</feature>
<keyword evidence="2" id="KW-0677">Repeat</keyword>
<dbReference type="AlphaFoldDB" id="G3MTY7"/>
<dbReference type="EMBL" id="BX284603">
    <property type="protein sequence ID" value="CCD31094.1"/>
    <property type="molecule type" value="Genomic_DNA"/>
</dbReference>
<organism evidence="9 10">
    <name type="scientific">Caenorhabditis elegans</name>
    <dbReference type="NCBI Taxonomy" id="6239"/>
    <lineage>
        <taxon>Eukaryota</taxon>
        <taxon>Metazoa</taxon>
        <taxon>Ecdysozoa</taxon>
        <taxon>Nematoda</taxon>
        <taxon>Chromadorea</taxon>
        <taxon>Rhabditida</taxon>
        <taxon>Rhabditina</taxon>
        <taxon>Rhabditomorpha</taxon>
        <taxon>Rhabditoidea</taxon>
        <taxon>Rhabditidae</taxon>
        <taxon>Peloderinae</taxon>
        <taxon>Caenorhabditis</taxon>
    </lineage>
</organism>
<evidence type="ECO:0000256" key="6">
    <source>
        <dbReference type="SAM" id="Phobius"/>
    </source>
</evidence>
<dbReference type="CTD" id="175446"/>
<evidence type="ECO:0000313" key="10">
    <source>
        <dbReference type="Proteomes" id="UP000001940"/>
    </source>
</evidence>
<keyword evidence="6" id="KW-0472">Membrane</keyword>
<dbReference type="SMART" id="SM01420">
    <property type="entry name" value="TRP_2"/>
    <property type="match status" value="1"/>
</dbReference>
<evidence type="ECO:0000256" key="4">
    <source>
        <dbReference type="ARBA" id="ARBA00023303"/>
    </source>
</evidence>